<organism evidence="1 2">
    <name type="scientific">Leptospira borgpetersenii str. 200801926</name>
    <dbReference type="NCBI Taxonomy" id="1193009"/>
    <lineage>
        <taxon>Bacteria</taxon>
        <taxon>Pseudomonadati</taxon>
        <taxon>Spirochaetota</taxon>
        <taxon>Spirochaetia</taxon>
        <taxon>Leptospirales</taxon>
        <taxon>Leptospiraceae</taxon>
        <taxon>Leptospira</taxon>
    </lineage>
</organism>
<sequence length="40" mass="4577">MKVYPARVISVNIQEKSPLFFDRDDSVILTDVSSCKSKYP</sequence>
<comment type="caution">
    <text evidence="1">The sequence shown here is derived from an EMBL/GenBank/DDBJ whole genome shotgun (WGS) entry which is preliminary data.</text>
</comment>
<gene>
    <name evidence="1" type="ORF">LEP1GSC128_1359</name>
</gene>
<proteinExistence type="predicted"/>
<evidence type="ECO:0000313" key="2">
    <source>
        <dbReference type="Proteomes" id="UP000002837"/>
    </source>
</evidence>
<dbReference type="Proteomes" id="UP000002837">
    <property type="component" value="Unassembled WGS sequence"/>
</dbReference>
<name>A0ABP2S5E9_LEPBO</name>
<keyword evidence="2" id="KW-1185">Reference proteome</keyword>
<reference evidence="1" key="1">
    <citation type="submission" date="2012-09" db="EMBL/GenBank/DDBJ databases">
        <authorList>
            <person name="Harkins D.M."/>
            <person name="Durkin A.S."/>
            <person name="Brinkac L.M."/>
            <person name="Selengut J.D."/>
            <person name="Sanka R."/>
            <person name="DePew J."/>
            <person name="Purushe J."/>
            <person name="Picardeau M."/>
            <person name="Werts C."/>
            <person name="Goarant C."/>
            <person name="Vinetz J.M."/>
            <person name="Sutton G.G."/>
            <person name="Nelson W.C."/>
            <person name="Fouts D.E."/>
        </authorList>
    </citation>
    <scope>NUCLEOTIDE SEQUENCE [LARGE SCALE GENOMIC DNA]</scope>
    <source>
        <strain evidence="1">200801926</strain>
    </source>
</reference>
<protein>
    <submittedName>
        <fullName evidence="1">Uncharacterized protein</fullName>
    </submittedName>
</protein>
<accession>A0ABP2S5E9</accession>
<dbReference type="EMBL" id="AKWJ02000017">
    <property type="protein sequence ID" value="EKP14396.1"/>
    <property type="molecule type" value="Genomic_DNA"/>
</dbReference>
<evidence type="ECO:0000313" key="1">
    <source>
        <dbReference type="EMBL" id="EKP14396.1"/>
    </source>
</evidence>